<dbReference type="PANTHER" id="PTHR35008:SF8">
    <property type="entry name" value="ALCOHOL DEHYDROGENASE CYTOCHROME C SUBUNIT"/>
    <property type="match status" value="1"/>
</dbReference>
<accession>A0ABW5CTR1</accession>
<feature type="transmembrane region" description="Helical" evidence="5">
    <location>
        <begin position="7"/>
        <end position="30"/>
    </location>
</feature>
<reference evidence="8" key="1">
    <citation type="journal article" date="2019" name="Int. J. Syst. Evol. Microbiol.">
        <title>The Global Catalogue of Microorganisms (GCM) 10K type strain sequencing project: providing services to taxonomists for standard genome sequencing and annotation.</title>
        <authorList>
            <consortium name="The Broad Institute Genomics Platform"/>
            <consortium name="The Broad Institute Genome Sequencing Center for Infectious Disease"/>
            <person name="Wu L."/>
            <person name="Ma J."/>
        </authorList>
    </citation>
    <scope>NUCLEOTIDE SEQUENCE [LARGE SCALE GENOMIC DNA]</scope>
    <source>
        <strain evidence="8">CGMCC 4.1782</strain>
    </source>
</reference>
<keyword evidence="5" id="KW-1133">Transmembrane helix</keyword>
<organism evidence="7 8">
    <name type="scientific">Pontibacter ruber</name>
    <dbReference type="NCBI Taxonomy" id="1343895"/>
    <lineage>
        <taxon>Bacteria</taxon>
        <taxon>Pseudomonadati</taxon>
        <taxon>Bacteroidota</taxon>
        <taxon>Cytophagia</taxon>
        <taxon>Cytophagales</taxon>
        <taxon>Hymenobacteraceae</taxon>
        <taxon>Pontibacter</taxon>
    </lineage>
</organism>
<dbReference type="RefSeq" id="WP_250427463.1">
    <property type="nucleotide sequence ID" value="NZ_JALPRR010000001.1"/>
</dbReference>
<dbReference type="InterPro" id="IPR051459">
    <property type="entry name" value="Cytochrome_c-type_DH"/>
</dbReference>
<comment type="caution">
    <text evidence="7">The sequence shown here is derived from an EMBL/GenBank/DDBJ whole genome shotgun (WGS) entry which is preliminary data.</text>
</comment>
<dbReference type="Proteomes" id="UP001597374">
    <property type="component" value="Unassembled WGS sequence"/>
</dbReference>
<keyword evidence="2 4" id="KW-0479">Metal-binding</keyword>
<evidence type="ECO:0000256" key="5">
    <source>
        <dbReference type="SAM" id="Phobius"/>
    </source>
</evidence>
<feature type="domain" description="Cytochrome c" evidence="6">
    <location>
        <begin position="199"/>
        <end position="313"/>
    </location>
</feature>
<evidence type="ECO:0000256" key="2">
    <source>
        <dbReference type="ARBA" id="ARBA00022723"/>
    </source>
</evidence>
<protein>
    <submittedName>
        <fullName evidence="7">C-type cytochrome</fullName>
    </submittedName>
</protein>
<sequence>MKKAFRIILIVVVVLAIIAASGILFVRYTFPKVDKAPAITLNRTTDQVKRGEYLANHVAVCIDCHSTRDWSRFSAPPIAGTAGKGGDMFDHSMGFPGVLYAKNITSDKETGLGNWTDGEIYRAITSGVSRDGEPLFPLMPYMAYNQMAEDDLHAIIAYVRTLAPVKNSVKQSQIDFPVNLIMRTMPGKHTPVSKPALNDSVATGKYLFTIAGCTGCHTPEGDAEGKFLAGGAEFKFPSGATLRSANITPDKETGIGNWTEQAFVQRFKSAAKPEATAQKLTPDAFNTVMPWSMYGGMAEEDLRAIYKYLRSVEPVKNKVEKFTPAPKSIAKK</sequence>
<dbReference type="Gene3D" id="1.10.760.10">
    <property type="entry name" value="Cytochrome c-like domain"/>
    <property type="match status" value="2"/>
</dbReference>
<evidence type="ECO:0000256" key="1">
    <source>
        <dbReference type="ARBA" id="ARBA00022617"/>
    </source>
</evidence>
<dbReference type="EMBL" id="JBHUIM010000001">
    <property type="protein sequence ID" value="MFD2245816.1"/>
    <property type="molecule type" value="Genomic_DNA"/>
</dbReference>
<proteinExistence type="predicted"/>
<gene>
    <name evidence="7" type="ORF">ACFSKP_06085</name>
</gene>
<dbReference type="InterPro" id="IPR036909">
    <property type="entry name" value="Cyt_c-like_dom_sf"/>
</dbReference>
<dbReference type="SUPFAM" id="SSF46626">
    <property type="entry name" value="Cytochrome c"/>
    <property type="match status" value="2"/>
</dbReference>
<keyword evidence="3 4" id="KW-0408">Iron</keyword>
<dbReference type="PANTHER" id="PTHR35008">
    <property type="entry name" value="BLL4482 PROTEIN-RELATED"/>
    <property type="match status" value="1"/>
</dbReference>
<dbReference type="Pfam" id="PF00034">
    <property type="entry name" value="Cytochrom_C"/>
    <property type="match status" value="1"/>
</dbReference>
<dbReference type="PROSITE" id="PS51007">
    <property type="entry name" value="CYTC"/>
    <property type="match status" value="2"/>
</dbReference>
<feature type="domain" description="Cytochrome c" evidence="6">
    <location>
        <begin position="46"/>
        <end position="163"/>
    </location>
</feature>
<evidence type="ECO:0000256" key="4">
    <source>
        <dbReference type="PROSITE-ProRule" id="PRU00433"/>
    </source>
</evidence>
<evidence type="ECO:0000256" key="3">
    <source>
        <dbReference type="ARBA" id="ARBA00023004"/>
    </source>
</evidence>
<keyword evidence="5" id="KW-0472">Membrane</keyword>
<evidence type="ECO:0000313" key="7">
    <source>
        <dbReference type="EMBL" id="MFD2245816.1"/>
    </source>
</evidence>
<keyword evidence="5" id="KW-0812">Transmembrane</keyword>
<name>A0ABW5CTR1_9BACT</name>
<evidence type="ECO:0000313" key="8">
    <source>
        <dbReference type="Proteomes" id="UP001597374"/>
    </source>
</evidence>
<keyword evidence="1 4" id="KW-0349">Heme</keyword>
<dbReference type="InterPro" id="IPR009056">
    <property type="entry name" value="Cyt_c-like_dom"/>
</dbReference>
<keyword evidence="8" id="KW-1185">Reference proteome</keyword>
<evidence type="ECO:0000259" key="6">
    <source>
        <dbReference type="PROSITE" id="PS51007"/>
    </source>
</evidence>